<dbReference type="EMBL" id="LDTD01000055">
    <property type="protein sequence ID" value="KTT70234.1"/>
    <property type="molecule type" value="Genomic_DNA"/>
</dbReference>
<evidence type="ECO:0000313" key="2">
    <source>
        <dbReference type="EMBL" id="KTT70234.1"/>
    </source>
</evidence>
<dbReference type="PANTHER" id="PTHR46637:SF1">
    <property type="entry name" value="BLL5188 PROTEIN"/>
    <property type="match status" value="1"/>
</dbReference>
<sequence length="66" mass="7644">MSDLFWLTDEQMERLRPFFPKSHGKPRVDDRRVLSGIVFVNKNGLRWRDAPSASGPPKTVYTPLKT</sequence>
<protein>
    <submittedName>
        <fullName evidence="2">Transposase</fullName>
    </submittedName>
</protein>
<proteinExistence type="predicted"/>
<reference evidence="2 3" key="1">
    <citation type="journal article" date="2016" name="Front. Microbiol.">
        <title>Genomic Resource of Rice Seed Associated Bacteria.</title>
        <authorList>
            <person name="Midha S."/>
            <person name="Bansal K."/>
            <person name="Sharma S."/>
            <person name="Kumar N."/>
            <person name="Patil P.P."/>
            <person name="Chaudhry V."/>
            <person name="Patil P.B."/>
        </authorList>
    </citation>
    <scope>NUCLEOTIDE SEQUENCE [LARGE SCALE GENOMIC DNA]</scope>
    <source>
        <strain evidence="2 3">NS319</strain>
    </source>
</reference>
<dbReference type="PANTHER" id="PTHR46637">
    <property type="entry name" value="TIS1421-TRANSPOSASE PROTEIN A"/>
    <property type="match status" value="1"/>
</dbReference>
<feature type="non-terminal residue" evidence="2">
    <location>
        <position position="66"/>
    </location>
</feature>
<accession>A0A147HZ57</accession>
<dbReference type="AlphaFoldDB" id="A0A147HZ57"/>
<name>A0A147HZ57_9SPHN</name>
<dbReference type="PATRIC" id="fig|33051.3.peg.2741"/>
<dbReference type="InterPro" id="IPR025161">
    <property type="entry name" value="IS402-like_dom"/>
</dbReference>
<dbReference type="Pfam" id="PF13340">
    <property type="entry name" value="DUF4096"/>
    <property type="match status" value="1"/>
</dbReference>
<dbReference type="InterPro" id="IPR052909">
    <property type="entry name" value="Transposase_6_like"/>
</dbReference>
<feature type="domain" description="Insertion element IS402-like" evidence="1">
    <location>
        <begin position="7"/>
        <end position="62"/>
    </location>
</feature>
<evidence type="ECO:0000313" key="3">
    <source>
        <dbReference type="Proteomes" id="UP000072867"/>
    </source>
</evidence>
<dbReference type="RefSeq" id="WP_153002984.1">
    <property type="nucleotide sequence ID" value="NZ_LDTD01000055.1"/>
</dbReference>
<organism evidence="2 3">
    <name type="scientific">Sphingomonas sanguinis</name>
    <dbReference type="NCBI Taxonomy" id="33051"/>
    <lineage>
        <taxon>Bacteria</taxon>
        <taxon>Pseudomonadati</taxon>
        <taxon>Pseudomonadota</taxon>
        <taxon>Alphaproteobacteria</taxon>
        <taxon>Sphingomonadales</taxon>
        <taxon>Sphingomonadaceae</taxon>
        <taxon>Sphingomonas</taxon>
    </lineage>
</organism>
<comment type="caution">
    <text evidence="2">The sequence shown here is derived from an EMBL/GenBank/DDBJ whole genome shotgun (WGS) entry which is preliminary data.</text>
</comment>
<dbReference type="Proteomes" id="UP000072867">
    <property type="component" value="Unassembled WGS sequence"/>
</dbReference>
<gene>
    <name evidence="2" type="ORF">NS319_08070</name>
</gene>
<evidence type="ECO:0000259" key="1">
    <source>
        <dbReference type="Pfam" id="PF13340"/>
    </source>
</evidence>